<dbReference type="OrthoDB" id="5982301at2759"/>
<evidence type="ECO:0000313" key="3">
    <source>
        <dbReference type="Proteomes" id="UP000887567"/>
    </source>
</evidence>
<evidence type="ECO:0000313" key="2">
    <source>
        <dbReference type="EnsemblMetazoa" id="XP_028519746.1"/>
    </source>
</evidence>
<dbReference type="AlphaFoldDB" id="A0A913Z047"/>
<organism evidence="2 3">
    <name type="scientific">Exaiptasia diaphana</name>
    <name type="common">Tropical sea anemone</name>
    <name type="synonym">Aiptasia pulchella</name>
    <dbReference type="NCBI Taxonomy" id="2652724"/>
    <lineage>
        <taxon>Eukaryota</taxon>
        <taxon>Metazoa</taxon>
        <taxon>Cnidaria</taxon>
        <taxon>Anthozoa</taxon>
        <taxon>Hexacorallia</taxon>
        <taxon>Actiniaria</taxon>
        <taxon>Aiptasiidae</taxon>
        <taxon>Exaiptasia</taxon>
    </lineage>
</organism>
<sequence length="151" mass="17415">MESKLHVCLRVLRKENKSRFSSYSIKDVPNFDNVQALKDYLLERCSDELSPATDSSFQIGYFGDKSKKFSISNPVQLAEALSMAKKGMVTLWVDPHGASTSKMPGKKRKASQSDEEEEDPYEIYLKKLREKHGSNLPEFKIRCWARMLVYR</sequence>
<reference evidence="2" key="1">
    <citation type="submission" date="2022-11" db="UniProtKB">
        <authorList>
            <consortium name="EnsemblMetazoa"/>
        </authorList>
    </citation>
    <scope>IDENTIFICATION</scope>
</reference>
<evidence type="ECO:0000256" key="1">
    <source>
        <dbReference type="SAM" id="MobiDB-lite"/>
    </source>
</evidence>
<dbReference type="RefSeq" id="XP_028519746.1">
    <property type="nucleotide sequence ID" value="XM_028663945.1"/>
</dbReference>
<dbReference type="Proteomes" id="UP000887567">
    <property type="component" value="Unplaced"/>
</dbReference>
<dbReference type="KEGG" id="epa:114576739"/>
<protein>
    <submittedName>
        <fullName evidence="2">Uncharacterized protein</fullName>
    </submittedName>
</protein>
<keyword evidence="3" id="KW-1185">Reference proteome</keyword>
<feature type="region of interest" description="Disordered" evidence="1">
    <location>
        <begin position="95"/>
        <end position="119"/>
    </location>
</feature>
<proteinExistence type="predicted"/>
<dbReference type="GeneID" id="114576739"/>
<dbReference type="EnsemblMetazoa" id="XM_028663945.1">
    <property type="protein sequence ID" value="XP_028519746.1"/>
    <property type="gene ID" value="LOC114576739"/>
</dbReference>
<accession>A0A913Z047</accession>
<name>A0A913Z047_EXADI</name>